<protein>
    <recommendedName>
        <fullName evidence="5">Secreted protein</fullName>
    </recommendedName>
</protein>
<feature type="signal peptide" evidence="2">
    <location>
        <begin position="1"/>
        <end position="23"/>
    </location>
</feature>
<organism evidence="3 4">
    <name type="scientific">Trichoderma longibrachiatum ATCC 18648</name>
    <dbReference type="NCBI Taxonomy" id="983965"/>
    <lineage>
        <taxon>Eukaryota</taxon>
        <taxon>Fungi</taxon>
        <taxon>Dikarya</taxon>
        <taxon>Ascomycota</taxon>
        <taxon>Pezizomycotina</taxon>
        <taxon>Sordariomycetes</taxon>
        <taxon>Hypocreomycetidae</taxon>
        <taxon>Hypocreales</taxon>
        <taxon>Hypocreaceae</taxon>
        <taxon>Trichoderma</taxon>
    </lineage>
</organism>
<dbReference type="AlphaFoldDB" id="A0A2T4CB03"/>
<name>A0A2T4CB03_TRILO</name>
<evidence type="ECO:0000313" key="3">
    <source>
        <dbReference type="EMBL" id="PTB78751.1"/>
    </source>
</evidence>
<dbReference type="EMBL" id="KZ679129">
    <property type="protein sequence ID" value="PTB78751.1"/>
    <property type="molecule type" value="Genomic_DNA"/>
</dbReference>
<dbReference type="OrthoDB" id="10537750at2759"/>
<feature type="chain" id="PRO_5015750331" description="Secreted protein" evidence="2">
    <location>
        <begin position="24"/>
        <end position="195"/>
    </location>
</feature>
<reference evidence="3 4" key="1">
    <citation type="submission" date="2016-07" db="EMBL/GenBank/DDBJ databases">
        <title>Multiple horizontal gene transfer events from other fungi enriched the ability of initially mycotrophic Trichoderma (Ascomycota) to feed on dead plant biomass.</title>
        <authorList>
            <consortium name="DOE Joint Genome Institute"/>
            <person name="Aerts A."/>
            <person name="Atanasova L."/>
            <person name="Chenthamara K."/>
            <person name="Zhang J."/>
            <person name="Grujic M."/>
            <person name="Henrissat B."/>
            <person name="Kuo A."/>
            <person name="Salamov A."/>
            <person name="Lipzen A."/>
            <person name="Labutti K."/>
            <person name="Barry K."/>
            <person name="Miao Y."/>
            <person name="Rahimi M.J."/>
            <person name="Shen Q."/>
            <person name="Grigoriev I.V."/>
            <person name="Kubicek C.P."/>
            <person name="Druzhinina I.S."/>
        </authorList>
    </citation>
    <scope>NUCLEOTIDE SEQUENCE [LARGE SCALE GENOMIC DNA]</scope>
    <source>
        <strain evidence="3 4">ATCC 18648</strain>
    </source>
</reference>
<keyword evidence="4" id="KW-1185">Reference proteome</keyword>
<evidence type="ECO:0000256" key="2">
    <source>
        <dbReference type="SAM" id="SignalP"/>
    </source>
</evidence>
<sequence>MRTLAWQLVIACTSTGVPDAAWAGLMVSGPTLKLHFRAGGLGPLVHKSYRAETSRDSVLSDCRPLTRTFELGAEPTTEQGTDQEERPAPTGSELTDGGEMVSRRVPALWGFGALRGRQKPGKPSAGESRSLSRLATGWRSVAIKALMQTRDMTCAFRRGCPQAVLVVRYQQLDPEVKKTQQQQDHGEKQSDCAAH</sequence>
<dbReference type="Proteomes" id="UP000240760">
    <property type="component" value="Unassembled WGS sequence"/>
</dbReference>
<feature type="region of interest" description="Disordered" evidence="1">
    <location>
        <begin position="175"/>
        <end position="195"/>
    </location>
</feature>
<evidence type="ECO:0000313" key="4">
    <source>
        <dbReference type="Proteomes" id="UP000240760"/>
    </source>
</evidence>
<evidence type="ECO:0000256" key="1">
    <source>
        <dbReference type="SAM" id="MobiDB-lite"/>
    </source>
</evidence>
<proteinExistence type="predicted"/>
<keyword evidence="2" id="KW-0732">Signal</keyword>
<feature type="region of interest" description="Disordered" evidence="1">
    <location>
        <begin position="69"/>
        <end position="98"/>
    </location>
</feature>
<gene>
    <name evidence="3" type="ORF">M440DRAFT_1461781</name>
</gene>
<accession>A0A2T4CB03</accession>
<evidence type="ECO:0008006" key="5">
    <source>
        <dbReference type="Google" id="ProtNLM"/>
    </source>
</evidence>